<dbReference type="EMBL" id="JANBPW010000311">
    <property type="protein sequence ID" value="KAJ1949993.1"/>
    <property type="molecule type" value="Genomic_DNA"/>
</dbReference>
<reference evidence="1" key="1">
    <citation type="submission" date="2022-07" db="EMBL/GenBank/DDBJ databases">
        <title>Phylogenomic reconstructions and comparative analyses of Kickxellomycotina fungi.</title>
        <authorList>
            <person name="Reynolds N.K."/>
            <person name="Stajich J.E."/>
            <person name="Barry K."/>
            <person name="Grigoriev I.V."/>
            <person name="Crous P."/>
            <person name="Smith M.E."/>
        </authorList>
    </citation>
    <scope>NUCLEOTIDE SEQUENCE</scope>
    <source>
        <strain evidence="1">NRRL 5244</strain>
    </source>
</reference>
<evidence type="ECO:0000313" key="1">
    <source>
        <dbReference type="EMBL" id="KAJ1949993.1"/>
    </source>
</evidence>
<name>A0ACC1JFS9_9FUNG</name>
<keyword evidence="2" id="KW-1185">Reference proteome</keyword>
<organism evidence="1 2">
    <name type="scientific">Linderina macrospora</name>
    <dbReference type="NCBI Taxonomy" id="4868"/>
    <lineage>
        <taxon>Eukaryota</taxon>
        <taxon>Fungi</taxon>
        <taxon>Fungi incertae sedis</taxon>
        <taxon>Zoopagomycota</taxon>
        <taxon>Kickxellomycotina</taxon>
        <taxon>Kickxellomycetes</taxon>
        <taxon>Kickxellales</taxon>
        <taxon>Kickxellaceae</taxon>
        <taxon>Linderina</taxon>
    </lineage>
</organism>
<protein>
    <submittedName>
        <fullName evidence="1">Uncharacterized protein</fullName>
    </submittedName>
</protein>
<sequence>MELSDLAERVKVKLSDKYEFDFKQPSSDDGTILGIQFSSMFELPPRSIKYVATMLESLAQVGAESAKAIAPVVGLNKAGFGSPANTASVANLIKAVGMLGSDMLGYIADTTKQPSTDPVIQNNAMFRLSDLMRIAPERVNHVTKIILGLGNTDAATAKKFLKDLSWRFYDSSNAQPGLSLHYQ</sequence>
<comment type="caution">
    <text evidence="1">The sequence shown here is derived from an EMBL/GenBank/DDBJ whole genome shotgun (WGS) entry which is preliminary data.</text>
</comment>
<evidence type="ECO:0000313" key="2">
    <source>
        <dbReference type="Proteomes" id="UP001150603"/>
    </source>
</evidence>
<proteinExistence type="predicted"/>
<dbReference type="Proteomes" id="UP001150603">
    <property type="component" value="Unassembled WGS sequence"/>
</dbReference>
<gene>
    <name evidence="1" type="ORF">FBU59_000890</name>
</gene>
<accession>A0ACC1JFS9</accession>